<comment type="caution">
    <text evidence="4">The sequence shown here is derived from an EMBL/GenBank/DDBJ whole genome shotgun (WGS) entry which is preliminary data.</text>
</comment>
<accession>A0A963Z5T2</accession>
<dbReference type="PANTHER" id="PTHR35848:SF9">
    <property type="entry name" value="SLL1358 PROTEIN"/>
    <property type="match status" value="1"/>
</dbReference>
<reference evidence="4 5" key="1">
    <citation type="journal article" date="2021" name="Microorganisms">
        <title>Acidisoma silvae sp. nov. and Acidisomacellulosilytica sp. nov., Two Acidophilic Bacteria Isolated from Decaying Wood, Hydrolyzing Cellulose and Producing Poly-3-hydroxybutyrate.</title>
        <authorList>
            <person name="Mieszkin S."/>
            <person name="Pouder E."/>
            <person name="Uroz S."/>
            <person name="Simon-Colin C."/>
            <person name="Alain K."/>
        </authorList>
    </citation>
    <scope>NUCLEOTIDE SEQUENCE [LARGE SCALE GENOMIC DNA]</scope>
    <source>
        <strain evidence="4 5">HW T5.17</strain>
    </source>
</reference>
<dbReference type="InterPro" id="IPR011051">
    <property type="entry name" value="RmlC_Cupin_sf"/>
</dbReference>
<proteinExistence type="predicted"/>
<dbReference type="Proteomes" id="UP000721844">
    <property type="component" value="Unassembled WGS sequence"/>
</dbReference>
<keyword evidence="1" id="KW-0479">Metal-binding</keyword>
<protein>
    <submittedName>
        <fullName evidence="4">Cupin domain-containing protein</fullName>
    </submittedName>
</protein>
<dbReference type="Gene3D" id="2.60.120.10">
    <property type="entry name" value="Jelly Rolls"/>
    <property type="match status" value="1"/>
</dbReference>
<dbReference type="AlphaFoldDB" id="A0A963Z5T2"/>
<dbReference type="Pfam" id="PF07883">
    <property type="entry name" value="Cupin_2"/>
    <property type="match status" value="1"/>
</dbReference>
<evidence type="ECO:0000256" key="1">
    <source>
        <dbReference type="ARBA" id="ARBA00022723"/>
    </source>
</evidence>
<dbReference type="PANTHER" id="PTHR35848">
    <property type="entry name" value="OXALATE-BINDING PROTEIN"/>
    <property type="match status" value="1"/>
</dbReference>
<name>A0A963Z5T2_9PROT</name>
<evidence type="ECO:0000313" key="4">
    <source>
        <dbReference type="EMBL" id="MCB8883420.1"/>
    </source>
</evidence>
<dbReference type="CDD" id="cd02224">
    <property type="entry name" value="cupin_SPO2919-like"/>
    <property type="match status" value="1"/>
</dbReference>
<organism evidence="4 5">
    <name type="scientific">Acidisoma cellulosilyticum</name>
    <dbReference type="NCBI Taxonomy" id="2802395"/>
    <lineage>
        <taxon>Bacteria</taxon>
        <taxon>Pseudomonadati</taxon>
        <taxon>Pseudomonadota</taxon>
        <taxon>Alphaproteobacteria</taxon>
        <taxon>Acetobacterales</taxon>
        <taxon>Acidocellaceae</taxon>
        <taxon>Acidisoma</taxon>
    </lineage>
</organism>
<feature type="domain" description="Cupin type-2" evidence="3">
    <location>
        <begin position="47"/>
        <end position="118"/>
    </location>
</feature>
<sequence length="162" mass="17623">MNRKLDLAAIDANRGSDYPPPFDAPCRDIERKRLGDAAGLSQFGVNLLRLPPGTWSSQRHWQIASDEFVYVVSGEVVLVTDAGEDILRAGDTAGFKAGIPDGHHLQNRSMSEALVLEVGTRLPGDGCYYSDIDMMVIDDGPDGHTRRDGSPYARHPSNGEAE</sequence>
<dbReference type="EMBL" id="JAESVA010000013">
    <property type="protein sequence ID" value="MCB8883420.1"/>
    <property type="molecule type" value="Genomic_DNA"/>
</dbReference>
<evidence type="ECO:0000313" key="5">
    <source>
        <dbReference type="Proteomes" id="UP000721844"/>
    </source>
</evidence>
<evidence type="ECO:0000256" key="2">
    <source>
        <dbReference type="SAM" id="MobiDB-lite"/>
    </source>
</evidence>
<dbReference type="GO" id="GO:0046872">
    <property type="term" value="F:metal ion binding"/>
    <property type="evidence" value="ECO:0007669"/>
    <property type="project" value="UniProtKB-KW"/>
</dbReference>
<dbReference type="SUPFAM" id="SSF51182">
    <property type="entry name" value="RmlC-like cupins"/>
    <property type="match status" value="1"/>
</dbReference>
<dbReference type="InterPro" id="IPR014710">
    <property type="entry name" value="RmlC-like_jellyroll"/>
</dbReference>
<keyword evidence="5" id="KW-1185">Reference proteome</keyword>
<feature type="region of interest" description="Disordered" evidence="2">
    <location>
        <begin position="139"/>
        <end position="162"/>
    </location>
</feature>
<gene>
    <name evidence="4" type="ORF">ACELLULO517_24445</name>
</gene>
<evidence type="ECO:0000259" key="3">
    <source>
        <dbReference type="Pfam" id="PF07883"/>
    </source>
</evidence>
<dbReference type="InterPro" id="IPR051610">
    <property type="entry name" value="GPI/OXD"/>
</dbReference>
<dbReference type="InterPro" id="IPR013096">
    <property type="entry name" value="Cupin_2"/>
</dbReference>
<dbReference type="RefSeq" id="WP_227310075.1">
    <property type="nucleotide sequence ID" value="NZ_JAESVA010000013.1"/>
</dbReference>